<evidence type="ECO:0000313" key="2">
    <source>
        <dbReference type="EMBL" id="NEH93139.1"/>
    </source>
</evidence>
<evidence type="ECO:0000313" key="3">
    <source>
        <dbReference type="Proteomes" id="UP000468864"/>
    </source>
</evidence>
<sequence>MAITLKILSTNLRIAVTSVGVLFILIGEVEGAGTCDQIRAVVTAAGEDFSSLRGEDRAKDRASVSLKLPEYTRCYLETDDGAMVKYACETEDYETKEAASVARAARVNALLFCLDSAWKSVSDTGDSPTVTELSNRNSGDTILINTFPTIVESSETSSLVQRFYLKSSFYRMPARKITNLGTESANRHEFENRWNAISKFREDDPEKIIQLQNAARDFEAVPHNRKYALEFIRYAIRLEKVQINGIVVPGPMTGSDELAARKGYLDDDLLFNLSLLVPEDGNSVRDEAAVDEALDLFQWRRDALAGDALARSATRAGLPVSLRYQAQVAESAIVKWRRAGTSLLRVRATGSGEIDELVNDLERARSDFLAATNVLISSSAKYRKLTGRASLTTADIRSVLRPGEAVVAFAKGEISGLWGIVITAKNAALVDLARNVDGLANPDTNEKLEQAFANFQNSFSAKETPFDFEAAHEIYRLLIEPFEQSFGDNSKLIIIPDMSFPSLGYPALVESVPPPDAAPESIPWLVRHRAITIALTVESLVSIRAQPVATYPRSNFIGFANPIIENIEDCSPASAYGLKWRPASVEAELCPVPFTIDHLVSLARGLDADPASSVITGESLTQDNVVRMLAGHFKVAAFATHGLMTEDMQRLGGISEPALLLSDIDSKMDPTSDRWLTTSEIELMTIDADLMVLSACHTSADGERSGEAFSGLARAFFEAGVRGIMVTNWYIEAADTAEFFRAMQPFLSQAELSGTAEILQRTMLIRMNAKPSPKSWAVFTFVGG</sequence>
<organism evidence="2 3">
    <name type="scientific">Rhizobium laguerreae</name>
    <dbReference type="NCBI Taxonomy" id="1076926"/>
    <lineage>
        <taxon>Bacteria</taxon>
        <taxon>Pseudomonadati</taxon>
        <taxon>Pseudomonadota</taxon>
        <taxon>Alphaproteobacteria</taxon>
        <taxon>Hyphomicrobiales</taxon>
        <taxon>Rhizobiaceae</taxon>
        <taxon>Rhizobium/Agrobacterium group</taxon>
        <taxon>Rhizobium</taxon>
    </lineage>
</organism>
<comment type="caution">
    <text evidence="2">The sequence shown here is derived from an EMBL/GenBank/DDBJ whole genome shotgun (WGS) entry which is preliminary data.</text>
</comment>
<dbReference type="AlphaFoldDB" id="A0A6N9ZJ26"/>
<gene>
    <name evidence="2" type="ORF">GR206_19285</name>
</gene>
<dbReference type="Proteomes" id="UP000468864">
    <property type="component" value="Unassembled WGS sequence"/>
</dbReference>
<accession>A0A6N9ZJ26</accession>
<reference evidence="2 3" key="1">
    <citation type="submission" date="2019-12" db="EMBL/GenBank/DDBJ databases">
        <title>Rhizobium genotypes associated with high levels of biological nitrogen fixation by grain legumes in a temperate-maritime cropping system.</title>
        <authorList>
            <person name="Maluk M."/>
            <person name="Francesc Ferrando Molina F."/>
            <person name="Lopez Del Egido L."/>
            <person name="Lafos M."/>
            <person name="Langarica-Fuentes A."/>
            <person name="Gebre Yohannes G."/>
            <person name="Young M.W."/>
            <person name="Martin P."/>
            <person name="Gantlett R."/>
            <person name="Kenicer G."/>
            <person name="Hawes C."/>
            <person name="Begg G.S."/>
            <person name="Quilliam R.S."/>
            <person name="Squire G.R."/>
            <person name="Poole P.S."/>
            <person name="Young P.W."/>
            <person name="Iannetta P.M."/>
            <person name="James E.K."/>
        </authorList>
    </citation>
    <scope>NUCLEOTIDE SEQUENCE [LARGE SCALE GENOMIC DNA]</scope>
    <source>
        <strain evidence="2 3">JHI2449</strain>
    </source>
</reference>
<feature type="domain" description="CHAT" evidence="1">
    <location>
        <begin position="470"/>
        <end position="783"/>
    </location>
</feature>
<dbReference type="InterPro" id="IPR024983">
    <property type="entry name" value="CHAT_dom"/>
</dbReference>
<dbReference type="EMBL" id="WUEP01000014">
    <property type="protein sequence ID" value="NEH93139.1"/>
    <property type="molecule type" value="Genomic_DNA"/>
</dbReference>
<dbReference type="Pfam" id="PF12770">
    <property type="entry name" value="CHAT"/>
    <property type="match status" value="1"/>
</dbReference>
<evidence type="ECO:0000259" key="1">
    <source>
        <dbReference type="Pfam" id="PF12770"/>
    </source>
</evidence>
<proteinExistence type="predicted"/>
<protein>
    <submittedName>
        <fullName evidence="2">CHAT domain-containing protein</fullName>
    </submittedName>
</protein>
<name>A0A6N9ZJ26_9HYPH</name>
<dbReference type="RefSeq" id="WP_163880116.1">
    <property type="nucleotide sequence ID" value="NZ_WUEP01000014.1"/>
</dbReference>